<dbReference type="InterPro" id="IPR004838">
    <property type="entry name" value="NHTrfase_class1_PyrdxlP-BS"/>
</dbReference>
<dbReference type="Pfam" id="PF00155">
    <property type="entry name" value="Aminotran_1_2"/>
    <property type="match status" value="1"/>
</dbReference>
<dbReference type="PRINTS" id="PR00799">
    <property type="entry name" value="TRANSAMINASE"/>
</dbReference>
<comment type="subunit">
    <text evidence="3">Homodimer.</text>
</comment>
<dbReference type="RefSeq" id="WP_025311500.1">
    <property type="nucleotide sequence ID" value="NZ_CP004372.1"/>
</dbReference>
<keyword evidence="10" id="KW-1185">Reference proteome</keyword>
<keyword evidence="4 7" id="KW-0032">Aminotransferase</keyword>
<dbReference type="InterPro" id="IPR015421">
    <property type="entry name" value="PyrdxlP-dep_Trfase_major"/>
</dbReference>
<dbReference type="InterPro" id="IPR000796">
    <property type="entry name" value="Asp_trans"/>
</dbReference>
<dbReference type="GO" id="GO:0042802">
    <property type="term" value="F:identical protein binding"/>
    <property type="evidence" value="ECO:0007669"/>
    <property type="project" value="TreeGrafter"/>
</dbReference>
<dbReference type="InterPro" id="IPR015424">
    <property type="entry name" value="PyrdxlP-dep_Trfase"/>
</dbReference>
<comment type="similarity">
    <text evidence="2 7">Belongs to the class-I pyridoxal-phosphate-dependent aminotransferase family.</text>
</comment>
<dbReference type="PANTHER" id="PTHR11879:SF22">
    <property type="entry name" value="ASPARTATE AMINOTRANSFERASE, MITOCHONDRIAL"/>
    <property type="match status" value="1"/>
</dbReference>
<dbReference type="Gene3D" id="3.40.640.10">
    <property type="entry name" value="Type I PLP-dependent aspartate aminotransferase-like (Major domain)"/>
    <property type="match status" value="1"/>
</dbReference>
<dbReference type="KEGG" id="red:roselon_01253"/>
<keyword evidence="5 7" id="KW-0808">Transferase</keyword>
<evidence type="ECO:0000256" key="7">
    <source>
        <dbReference type="RuleBase" id="RU000481"/>
    </source>
</evidence>
<dbReference type="GO" id="GO:0004838">
    <property type="term" value="F:L-tyrosine-2-oxoglutarate transaminase activity"/>
    <property type="evidence" value="ECO:0007669"/>
    <property type="project" value="TreeGrafter"/>
</dbReference>
<sequence length="394" mass="41938">MFETLTPPPQDRIIDIMGLYAADARPEKVDLGVGVYRTEGGRTPVMAAVKAAEARILQAQESKGYVALAGDAGFHAAMRGLILGDAVTPERVAACATPGGTGAIRQVLEMVQRLTPQARIWVPSPSWPNHAAIIGHLGLTQVDYRYYDVDAGGVDRDGMLADLAGAKRGDIVLLHGCCHNPTGADLAAPDWVDLADVFAATGAIPFVDIAYQGFGDGLDEDAAGLRSLAARVPEMLIAASCSKNFGLYRERVGIVLAVTDLGQARAAAAAMLAHLNRQSYAFPPDHGARVVETILTDAELTAQWRAELDAMRTRMTANRRTLAEALRAETGSDRFGFVAAQRGMFSLLPVTEAQVAQLREDHAIYLVSDGRMNVAGLTAETIPRVARAIAQVLA</sequence>
<evidence type="ECO:0000256" key="2">
    <source>
        <dbReference type="ARBA" id="ARBA00007441"/>
    </source>
</evidence>
<dbReference type="Proteomes" id="UP000019593">
    <property type="component" value="Chromosome"/>
</dbReference>
<dbReference type="PROSITE" id="PS00105">
    <property type="entry name" value="AA_TRANSFER_CLASS_1"/>
    <property type="match status" value="1"/>
</dbReference>
<dbReference type="GO" id="GO:0033585">
    <property type="term" value="P:L-phenylalanine biosynthetic process from chorismate via phenylpyruvate"/>
    <property type="evidence" value="ECO:0007669"/>
    <property type="project" value="TreeGrafter"/>
</dbReference>
<dbReference type="SUPFAM" id="SSF53383">
    <property type="entry name" value="PLP-dependent transferases"/>
    <property type="match status" value="1"/>
</dbReference>
<dbReference type="InterPro" id="IPR015422">
    <property type="entry name" value="PyrdxlP-dep_Trfase_small"/>
</dbReference>
<dbReference type="AlphaFoldDB" id="W8RRD1"/>
<protein>
    <recommendedName>
        <fullName evidence="7">Aminotransferase</fullName>
        <ecNumber evidence="7">2.6.1.-</ecNumber>
    </recommendedName>
</protein>
<evidence type="ECO:0000256" key="1">
    <source>
        <dbReference type="ARBA" id="ARBA00001933"/>
    </source>
</evidence>
<dbReference type="PANTHER" id="PTHR11879">
    <property type="entry name" value="ASPARTATE AMINOTRANSFERASE"/>
    <property type="match status" value="1"/>
</dbReference>
<dbReference type="EMBL" id="CP004372">
    <property type="protein sequence ID" value="AHM03643.1"/>
    <property type="molecule type" value="Genomic_DNA"/>
</dbReference>
<dbReference type="HOGENOM" id="CLU_032440_0_1_5"/>
<dbReference type="OrthoDB" id="9766445at2"/>
<evidence type="ECO:0000256" key="5">
    <source>
        <dbReference type="ARBA" id="ARBA00022679"/>
    </source>
</evidence>
<dbReference type="GO" id="GO:0004069">
    <property type="term" value="F:L-aspartate:2-oxoglutarate aminotransferase activity"/>
    <property type="evidence" value="ECO:0007669"/>
    <property type="project" value="TreeGrafter"/>
</dbReference>
<dbReference type="CDD" id="cd00609">
    <property type="entry name" value="AAT_like"/>
    <property type="match status" value="1"/>
</dbReference>
<feature type="domain" description="Aminotransferase class I/classII large" evidence="8">
    <location>
        <begin position="27"/>
        <end position="389"/>
    </location>
</feature>
<evidence type="ECO:0000313" key="10">
    <source>
        <dbReference type="Proteomes" id="UP000019593"/>
    </source>
</evidence>
<accession>W8RRD1</accession>
<name>W8RRD1_9RHOB</name>
<evidence type="ECO:0000256" key="3">
    <source>
        <dbReference type="ARBA" id="ARBA00011738"/>
    </source>
</evidence>
<dbReference type="STRING" id="1294273.roselon_01253"/>
<dbReference type="GO" id="GO:0005829">
    <property type="term" value="C:cytosol"/>
    <property type="evidence" value="ECO:0007669"/>
    <property type="project" value="TreeGrafter"/>
</dbReference>
<proteinExistence type="inferred from homology"/>
<evidence type="ECO:0000256" key="4">
    <source>
        <dbReference type="ARBA" id="ARBA00022576"/>
    </source>
</evidence>
<reference evidence="9 10" key="1">
    <citation type="submission" date="2013-03" db="EMBL/GenBank/DDBJ databases">
        <authorList>
            <person name="Fiebig A."/>
            <person name="Goeker M."/>
            <person name="Klenk H.-P.P."/>
        </authorList>
    </citation>
    <scope>NUCLEOTIDE SEQUENCE [LARGE SCALE GENOMIC DNA]</scope>
    <source>
        <strain evidence="10">DSM 19469</strain>
    </source>
</reference>
<dbReference type="eggNOG" id="COG1448">
    <property type="taxonomic scope" value="Bacteria"/>
</dbReference>
<dbReference type="GO" id="GO:0030170">
    <property type="term" value="F:pyridoxal phosphate binding"/>
    <property type="evidence" value="ECO:0007669"/>
    <property type="project" value="InterPro"/>
</dbReference>
<evidence type="ECO:0000313" key="9">
    <source>
        <dbReference type="EMBL" id="AHM03643.1"/>
    </source>
</evidence>
<evidence type="ECO:0000259" key="8">
    <source>
        <dbReference type="Pfam" id="PF00155"/>
    </source>
</evidence>
<dbReference type="InterPro" id="IPR004839">
    <property type="entry name" value="Aminotransferase_I/II_large"/>
</dbReference>
<dbReference type="NCBIfam" id="NF006719">
    <property type="entry name" value="PRK09257.1"/>
    <property type="match status" value="1"/>
</dbReference>
<dbReference type="EC" id="2.6.1.-" evidence="7"/>
<gene>
    <name evidence="9" type="ORF">roselon_01253</name>
</gene>
<keyword evidence="6" id="KW-0663">Pyridoxal phosphate</keyword>
<evidence type="ECO:0000256" key="6">
    <source>
        <dbReference type="ARBA" id="ARBA00022898"/>
    </source>
</evidence>
<organism evidence="9 10">
    <name type="scientific">Roseicyclus elongatus DSM 19469</name>
    <dbReference type="NCBI Taxonomy" id="1294273"/>
    <lineage>
        <taxon>Bacteria</taxon>
        <taxon>Pseudomonadati</taxon>
        <taxon>Pseudomonadota</taxon>
        <taxon>Alphaproteobacteria</taxon>
        <taxon>Rhodobacterales</taxon>
        <taxon>Roseobacteraceae</taxon>
        <taxon>Roseicyclus</taxon>
    </lineage>
</organism>
<dbReference type="Gene3D" id="3.90.1150.10">
    <property type="entry name" value="Aspartate Aminotransferase, domain 1"/>
    <property type="match status" value="1"/>
</dbReference>
<comment type="cofactor">
    <cofactor evidence="1 7">
        <name>pyridoxal 5'-phosphate</name>
        <dbReference type="ChEBI" id="CHEBI:597326"/>
    </cofactor>
</comment>
<dbReference type="PATRIC" id="fig|1294273.3.peg.1230"/>